<dbReference type="FunFam" id="3.40.50.300:FF:000628">
    <property type="entry name" value="Endoribonuclease Dicer"/>
    <property type="match status" value="1"/>
</dbReference>
<keyword evidence="14" id="KW-0464">Manganese</keyword>
<sequence length="1577" mass="179175">MDDFVERQYQSVLAEQAMQQNSILFLPTGSGKTFISIMVLKKIFHLLEPDYFSGGKRAMFLVNTVALVDQQAKVLERHLLLDKVGRYSGDMNLDMWNMSIWNEEFCKFQVMVMTAEILNQLLLKKYISLANIALIILDECHHAVEDHPMRQIMKLFEDCPLADQPKVIGLTATLLNATPKSLARVPEDVKKLEVTLHSTVATVNSWELVKQFSTSPQEMFKPFQTHSDLVLTNFIDDKVNEVHEICKNFQFVTQDTGPPKQLAGFVPFFTKKGNDIPNLWRQISKQLGWLGPYGCSKTLQAIYVTLRLQQQKMEDKDSIIMINSIICCLISLSRFLESHMENYDHPENVKAYQFSSPKVKALVEVLERQYEKCKNGPEQMQALVFVEEKMTAKVLCSVLKNIAEKSARYSFIKAGFIVGGTYNPFTETWEGAFNKHINDKIVDRFREHEINILVCTDVLEEGIDIPACNLVVRFDLAKHFRSYVQSKGRARHDSSLFCLMSSIEELSRYSGKINSFKEIYSRLEELLVGHTDTRAAPSERELDDLYESEIEPYYTPLGSKVTMTSSISLVTNYCSSFAHDRFCRIPPYWHKKKIGSKIQVALQLPKFSPMQDVVKGLPMANLKVAKRAAALEMCKTLHQVGELNDNLLPNTKYLEESDMNDLLPLWESEEQGSEAKSGTNKRTRPYQLKTPASFEDCKPCENGKVYVHHIEIYPAFDAPTSDNRKLAIYLTLKEQRNFAIISSKPMNQVCQFPVFSKFGAMNVRLKSAVKCINLDKRQLFIIANYHFNLFTSMIPLAKSYLGFAKDSFLIAPTKIDNRGLVCLDWDAMQIAMETKDTLGNMEKCIVTPVHRGVSVLHEVYFVTRVCRELTSVSKFPSPLYSTYEEYFKKKHNFKVCQPTLPLLEVQPLKLISNDLIPRYGKAESDSSDAIHFPIETCEIKISDGSLFLKAVLLPSILHRLERLLVADELREIIPVALTIGEDSNCGNSCMLWKTAHILNLPNEDVKRVTNDISHVLRVTTSPVKKRKISVKPWGDDEPVDIEHNFDTVTFKDIEKYGEFSKRKTSSTNSPFITRNQRPLMTLPTLHSGEGVITLLCERKNSPHACTILEAITAASADDFWNLERLETLGDSFLKFAVSFMLFCRFPNLSEGKLTTVKGQILGNRNLFYCARAKDLAQYLKVDKMVPSEGWIPPSFAVPEIILQENLTAHAKHLLLSRDEQYNNVVKDSTLSELKRKVSSSVIAVSTSDQTPNKKMSKISDKTVADSVESLLGAFLETTGPIAAMSFLEWMRVLPHGTGALLKIQTHDISSHPQMHFSINDVAQKMHQRLGYKFKDINLLNEAITHASSTSPFRTYERLEFVGDAVLDFLITAFIYENCGRLTPGELTDLRSALVNNITFACLSVRYGFYKFLNAGSIALMSAIDRFVSFQEDREHVIDEEVLILLEEHETRLAETVNVPKALGDVFEALIGAVFLDCGRNLSVVWKVIYRLMKNEISAFSKEVPKQVVRQLYERVGEQYMIFRVSESTKEMQMEQVHVVLTVRSTEGDLHFDGFGVNKTQAKKSAAKLALRRLKFGI</sequence>
<dbReference type="FunFam" id="1.10.1520.10:FF:000004">
    <property type="entry name" value="Endoribonuclease dicer-like 1"/>
    <property type="match status" value="1"/>
</dbReference>
<evidence type="ECO:0000256" key="11">
    <source>
        <dbReference type="ARBA" id="ARBA00022842"/>
    </source>
</evidence>
<evidence type="ECO:0000259" key="18">
    <source>
        <dbReference type="PROSITE" id="PS50142"/>
    </source>
</evidence>
<evidence type="ECO:0000259" key="22">
    <source>
        <dbReference type="PROSITE" id="PS51327"/>
    </source>
</evidence>
<dbReference type="GO" id="GO:0005634">
    <property type="term" value="C:nucleus"/>
    <property type="evidence" value="ECO:0007669"/>
    <property type="project" value="TreeGrafter"/>
</dbReference>
<dbReference type="PROSITE" id="PS50142">
    <property type="entry name" value="RNASE_3_2"/>
    <property type="match status" value="2"/>
</dbReference>
<keyword evidence="5" id="KW-0677">Repeat</keyword>
<keyword evidence="9" id="KW-0347">Helicase</keyword>
<feature type="domain" description="PAZ" evidence="19">
    <location>
        <begin position="826"/>
        <end position="941"/>
    </location>
</feature>
<dbReference type="InterPro" id="IPR036085">
    <property type="entry name" value="PAZ_dom_sf"/>
</dbReference>
<evidence type="ECO:0000259" key="21">
    <source>
        <dbReference type="PROSITE" id="PS51194"/>
    </source>
</evidence>
<dbReference type="SMART" id="SM00487">
    <property type="entry name" value="DEXDc"/>
    <property type="match status" value="1"/>
</dbReference>
<dbReference type="GO" id="GO:0046872">
    <property type="term" value="F:metal ion binding"/>
    <property type="evidence" value="ECO:0007669"/>
    <property type="project" value="UniProtKB-KW"/>
</dbReference>
<dbReference type="InterPro" id="IPR027417">
    <property type="entry name" value="P-loop_NTPase"/>
</dbReference>
<dbReference type="RefSeq" id="XP_026282585.1">
    <property type="nucleotide sequence ID" value="XM_026426800.2"/>
</dbReference>
<dbReference type="GO" id="GO:0004530">
    <property type="term" value="F:deoxyribonuclease I activity"/>
    <property type="evidence" value="ECO:0007669"/>
    <property type="project" value="TreeGrafter"/>
</dbReference>
<evidence type="ECO:0000313" key="23">
    <source>
        <dbReference type="Proteomes" id="UP000504606"/>
    </source>
</evidence>
<evidence type="ECO:0000256" key="7">
    <source>
        <dbReference type="ARBA" id="ARBA00022759"/>
    </source>
</evidence>
<dbReference type="Pfam" id="PF20931">
    <property type="entry name" value="Dicer_platform"/>
    <property type="match status" value="1"/>
</dbReference>
<feature type="domain" description="Helicase C-terminal" evidence="21">
    <location>
        <begin position="365"/>
        <end position="546"/>
    </location>
</feature>
<evidence type="ECO:0000256" key="15">
    <source>
        <dbReference type="ARBA" id="ARBA00035116"/>
    </source>
</evidence>
<keyword evidence="23" id="KW-1185">Reference proteome</keyword>
<dbReference type="InterPro" id="IPR048512">
    <property type="entry name" value="Dicer_platform"/>
</dbReference>
<evidence type="ECO:0000313" key="24">
    <source>
        <dbReference type="RefSeq" id="XP_026282585.1"/>
    </source>
</evidence>
<dbReference type="SMART" id="SM00490">
    <property type="entry name" value="HELICc"/>
    <property type="match status" value="1"/>
</dbReference>
<dbReference type="Pfam" id="PF03368">
    <property type="entry name" value="Dicer_dimer"/>
    <property type="match status" value="1"/>
</dbReference>
<dbReference type="SUPFAM" id="SSF52540">
    <property type="entry name" value="P-loop containing nucleoside triphosphate hydrolases"/>
    <property type="match status" value="1"/>
</dbReference>
<dbReference type="InterPro" id="IPR038248">
    <property type="entry name" value="Dicer_dimer_sf"/>
</dbReference>
<dbReference type="OrthoDB" id="416741at2759"/>
<keyword evidence="4" id="KW-0479">Metal-binding</keyword>
<evidence type="ECO:0000256" key="6">
    <source>
        <dbReference type="ARBA" id="ARBA00022741"/>
    </source>
</evidence>
<protein>
    <submittedName>
        <fullName evidence="24">Endoribonuclease Dicer</fullName>
    </submittedName>
</protein>
<keyword evidence="13" id="KW-0943">RNA-mediated gene silencing</keyword>
<keyword evidence="3" id="KW-0540">Nuclease</keyword>
<evidence type="ECO:0000256" key="16">
    <source>
        <dbReference type="PROSITE-ProRule" id="PRU00657"/>
    </source>
</evidence>
<dbReference type="PROSITE" id="PS51192">
    <property type="entry name" value="HELICASE_ATP_BIND_1"/>
    <property type="match status" value="1"/>
</dbReference>
<keyword evidence="11" id="KW-0460">Magnesium</keyword>
<dbReference type="GO" id="GO:0005524">
    <property type="term" value="F:ATP binding"/>
    <property type="evidence" value="ECO:0007669"/>
    <property type="project" value="UniProtKB-KW"/>
</dbReference>
<dbReference type="PANTHER" id="PTHR14950:SF36">
    <property type="entry name" value="ENDORIBONUCLEASE DCR-2"/>
    <property type="match status" value="1"/>
</dbReference>
<dbReference type="Gene3D" id="3.40.50.300">
    <property type="entry name" value="P-loop containing nucleotide triphosphate hydrolases"/>
    <property type="match status" value="2"/>
</dbReference>
<keyword evidence="6" id="KW-0547">Nucleotide-binding</keyword>
<evidence type="ECO:0000256" key="8">
    <source>
        <dbReference type="ARBA" id="ARBA00022801"/>
    </source>
</evidence>
<dbReference type="InterPro" id="IPR014720">
    <property type="entry name" value="dsRBD_dom"/>
</dbReference>
<dbReference type="InterPro" id="IPR044441">
    <property type="entry name" value="DICER_DSRM"/>
</dbReference>
<comment type="cofactor">
    <cofactor evidence="1">
        <name>Mn(2+)</name>
        <dbReference type="ChEBI" id="CHEBI:29035"/>
    </cofactor>
</comment>
<evidence type="ECO:0000256" key="2">
    <source>
        <dbReference type="ARBA" id="ARBA00001946"/>
    </source>
</evidence>
<gene>
    <name evidence="24" type="primary">LOC113209352</name>
</gene>
<dbReference type="PROSITE" id="PS50821">
    <property type="entry name" value="PAZ"/>
    <property type="match status" value="1"/>
</dbReference>
<keyword evidence="10" id="KW-0067">ATP-binding</keyword>
<evidence type="ECO:0000256" key="12">
    <source>
        <dbReference type="ARBA" id="ARBA00022884"/>
    </source>
</evidence>
<dbReference type="Pfam" id="PF04851">
    <property type="entry name" value="ResIII"/>
    <property type="match status" value="1"/>
</dbReference>
<evidence type="ECO:0000256" key="4">
    <source>
        <dbReference type="ARBA" id="ARBA00022723"/>
    </source>
</evidence>
<dbReference type="PROSITE" id="PS50137">
    <property type="entry name" value="DS_RBD"/>
    <property type="match status" value="1"/>
</dbReference>
<evidence type="ECO:0000259" key="17">
    <source>
        <dbReference type="PROSITE" id="PS50137"/>
    </source>
</evidence>
<dbReference type="GO" id="GO:0003677">
    <property type="term" value="F:DNA binding"/>
    <property type="evidence" value="ECO:0007669"/>
    <property type="project" value="InterPro"/>
</dbReference>
<dbReference type="SMART" id="SM00358">
    <property type="entry name" value="DSRM"/>
    <property type="match status" value="1"/>
</dbReference>
<evidence type="ECO:0000256" key="10">
    <source>
        <dbReference type="ARBA" id="ARBA00022840"/>
    </source>
</evidence>
<dbReference type="GO" id="GO:0070578">
    <property type="term" value="C:RISC-loading complex"/>
    <property type="evidence" value="ECO:0007669"/>
    <property type="project" value="TreeGrafter"/>
</dbReference>
<feature type="domain" description="RNase III" evidence="18">
    <location>
        <begin position="1109"/>
        <end position="1279"/>
    </location>
</feature>
<dbReference type="CDD" id="cd00593">
    <property type="entry name" value="RIBOc"/>
    <property type="match status" value="2"/>
</dbReference>
<evidence type="ECO:0000256" key="5">
    <source>
        <dbReference type="ARBA" id="ARBA00022737"/>
    </source>
</evidence>
<dbReference type="Proteomes" id="UP000504606">
    <property type="component" value="Unplaced"/>
</dbReference>
<dbReference type="Gene3D" id="3.30.160.380">
    <property type="entry name" value="Dicer dimerisation domain"/>
    <property type="match status" value="1"/>
</dbReference>
<dbReference type="CDD" id="cd18034">
    <property type="entry name" value="DEXHc_dicer"/>
    <property type="match status" value="1"/>
</dbReference>
<reference evidence="24" key="1">
    <citation type="submission" date="2025-08" db="UniProtKB">
        <authorList>
            <consortium name="RefSeq"/>
        </authorList>
    </citation>
    <scope>IDENTIFICATION</scope>
    <source>
        <tissue evidence="24">Whole organism</tissue>
    </source>
</reference>
<feature type="domain" description="Helicase ATP-binding" evidence="20">
    <location>
        <begin position="13"/>
        <end position="192"/>
    </location>
</feature>
<dbReference type="PROSITE" id="PS00517">
    <property type="entry name" value="RNASE_3_1"/>
    <property type="match status" value="1"/>
</dbReference>
<feature type="domain" description="RNase III" evidence="18">
    <location>
        <begin position="1322"/>
        <end position="1478"/>
    </location>
</feature>
<dbReference type="InterPro" id="IPR001650">
    <property type="entry name" value="Helicase_C-like"/>
</dbReference>
<dbReference type="InterPro" id="IPR006935">
    <property type="entry name" value="Helicase/UvrB_N"/>
</dbReference>
<dbReference type="GO" id="GO:0006309">
    <property type="term" value="P:apoptotic DNA fragmentation"/>
    <property type="evidence" value="ECO:0007669"/>
    <property type="project" value="TreeGrafter"/>
</dbReference>
<evidence type="ECO:0000256" key="14">
    <source>
        <dbReference type="ARBA" id="ARBA00023211"/>
    </source>
</evidence>
<comment type="similarity">
    <text evidence="15 16">Belongs to the helicase family. Dicer subfamily.</text>
</comment>
<evidence type="ECO:0000259" key="20">
    <source>
        <dbReference type="PROSITE" id="PS51192"/>
    </source>
</evidence>
<keyword evidence="12 16" id="KW-0694">RNA-binding</keyword>
<dbReference type="SUPFAM" id="SSF101690">
    <property type="entry name" value="PAZ domain"/>
    <property type="match status" value="1"/>
</dbReference>
<dbReference type="InterPro" id="IPR000999">
    <property type="entry name" value="RNase_III_dom"/>
</dbReference>
<dbReference type="Gene3D" id="1.10.1520.10">
    <property type="entry name" value="Ribonuclease III domain"/>
    <property type="match status" value="2"/>
</dbReference>
<proteinExistence type="inferred from homology"/>
<dbReference type="PANTHER" id="PTHR14950">
    <property type="entry name" value="DICER-RELATED"/>
    <property type="match status" value="1"/>
</dbReference>
<dbReference type="PROSITE" id="PS51327">
    <property type="entry name" value="DICER_DSRBF"/>
    <property type="match status" value="1"/>
</dbReference>
<dbReference type="GO" id="GO:0004525">
    <property type="term" value="F:ribonuclease III activity"/>
    <property type="evidence" value="ECO:0007669"/>
    <property type="project" value="InterPro"/>
</dbReference>
<organism evidence="23 24">
    <name type="scientific">Frankliniella occidentalis</name>
    <name type="common">Western flower thrips</name>
    <name type="synonym">Euthrips occidentalis</name>
    <dbReference type="NCBI Taxonomy" id="133901"/>
    <lineage>
        <taxon>Eukaryota</taxon>
        <taxon>Metazoa</taxon>
        <taxon>Ecdysozoa</taxon>
        <taxon>Arthropoda</taxon>
        <taxon>Hexapoda</taxon>
        <taxon>Insecta</taxon>
        <taxon>Pterygota</taxon>
        <taxon>Neoptera</taxon>
        <taxon>Paraneoptera</taxon>
        <taxon>Thysanoptera</taxon>
        <taxon>Terebrantia</taxon>
        <taxon>Thripoidea</taxon>
        <taxon>Thripidae</taxon>
        <taxon>Frankliniella</taxon>
    </lineage>
</organism>
<evidence type="ECO:0000256" key="9">
    <source>
        <dbReference type="ARBA" id="ARBA00022806"/>
    </source>
</evidence>
<dbReference type="SMART" id="SM00949">
    <property type="entry name" value="PAZ"/>
    <property type="match status" value="1"/>
</dbReference>
<dbReference type="SUPFAM" id="SSF69065">
    <property type="entry name" value="RNase III domain-like"/>
    <property type="match status" value="2"/>
</dbReference>
<feature type="domain" description="Dicer dsRNA-binding fold" evidence="22">
    <location>
        <begin position="566"/>
        <end position="657"/>
    </location>
</feature>
<dbReference type="KEGG" id="foc:113209352"/>
<evidence type="ECO:0000256" key="3">
    <source>
        <dbReference type="ARBA" id="ARBA00022722"/>
    </source>
</evidence>
<dbReference type="Pfam" id="PF20932">
    <property type="entry name" value="Dicer_dsRBD"/>
    <property type="match status" value="1"/>
</dbReference>
<dbReference type="Pfam" id="PF00636">
    <property type="entry name" value="Ribonuclease_3"/>
    <property type="match status" value="2"/>
</dbReference>
<keyword evidence="8" id="KW-0378">Hydrolase</keyword>
<accession>A0A6J1STD0</accession>
<dbReference type="HAMAP" id="MF_00104">
    <property type="entry name" value="RNase_III"/>
    <property type="match status" value="1"/>
</dbReference>
<dbReference type="GO" id="GO:0005737">
    <property type="term" value="C:cytoplasm"/>
    <property type="evidence" value="ECO:0007669"/>
    <property type="project" value="TreeGrafter"/>
</dbReference>
<dbReference type="InterPro" id="IPR014001">
    <property type="entry name" value="Helicase_ATP-bd"/>
</dbReference>
<dbReference type="GO" id="GO:0003723">
    <property type="term" value="F:RNA binding"/>
    <property type="evidence" value="ECO:0007669"/>
    <property type="project" value="UniProtKB-UniRule"/>
</dbReference>
<evidence type="ECO:0000259" key="19">
    <source>
        <dbReference type="PROSITE" id="PS50821"/>
    </source>
</evidence>
<dbReference type="Gene3D" id="3.30.160.20">
    <property type="match status" value="1"/>
</dbReference>
<dbReference type="InterPro" id="IPR036389">
    <property type="entry name" value="RNase_III_sf"/>
</dbReference>
<dbReference type="Pfam" id="PF02170">
    <property type="entry name" value="PAZ"/>
    <property type="match status" value="1"/>
</dbReference>
<dbReference type="GO" id="GO:0030422">
    <property type="term" value="P:siRNA processing"/>
    <property type="evidence" value="ECO:0007669"/>
    <property type="project" value="InterPro"/>
</dbReference>
<dbReference type="SMART" id="SM00535">
    <property type="entry name" value="RIBOc"/>
    <property type="match status" value="2"/>
</dbReference>
<comment type="cofactor">
    <cofactor evidence="2">
        <name>Mg(2+)</name>
        <dbReference type="ChEBI" id="CHEBI:18420"/>
    </cofactor>
</comment>
<dbReference type="GO" id="GO:0004386">
    <property type="term" value="F:helicase activity"/>
    <property type="evidence" value="ECO:0007669"/>
    <property type="project" value="UniProtKB-KW"/>
</dbReference>
<evidence type="ECO:0000256" key="1">
    <source>
        <dbReference type="ARBA" id="ARBA00001936"/>
    </source>
</evidence>
<dbReference type="InterPro" id="IPR003100">
    <property type="entry name" value="PAZ_dom"/>
</dbReference>
<evidence type="ECO:0000256" key="13">
    <source>
        <dbReference type="ARBA" id="ARBA00023158"/>
    </source>
</evidence>
<dbReference type="GO" id="GO:0031054">
    <property type="term" value="P:pre-miRNA processing"/>
    <property type="evidence" value="ECO:0007669"/>
    <property type="project" value="InterPro"/>
</dbReference>
<dbReference type="GO" id="GO:0006364">
    <property type="term" value="P:rRNA processing"/>
    <property type="evidence" value="ECO:0007669"/>
    <property type="project" value="InterPro"/>
</dbReference>
<dbReference type="PROSITE" id="PS51194">
    <property type="entry name" value="HELICASE_CTER"/>
    <property type="match status" value="1"/>
</dbReference>
<dbReference type="GeneID" id="113209352"/>
<dbReference type="InterPro" id="IPR011907">
    <property type="entry name" value="RNase_III"/>
</dbReference>
<dbReference type="Pfam" id="PF00271">
    <property type="entry name" value="Helicase_C"/>
    <property type="match status" value="1"/>
</dbReference>
<dbReference type="Gene3D" id="2.170.260.10">
    <property type="entry name" value="paz domain"/>
    <property type="match status" value="1"/>
</dbReference>
<name>A0A6J1STD0_FRAOC</name>
<dbReference type="InterPro" id="IPR005034">
    <property type="entry name" value="Dicer_dimerisation"/>
</dbReference>
<feature type="domain" description="DRBM" evidence="17">
    <location>
        <begin position="1503"/>
        <end position="1575"/>
    </location>
</feature>
<keyword evidence="7" id="KW-0255">Endonuclease</keyword>